<feature type="transmembrane region" description="Helical" evidence="1">
    <location>
        <begin position="110"/>
        <end position="126"/>
    </location>
</feature>
<evidence type="ECO:0000313" key="2">
    <source>
        <dbReference type="EMBL" id="KFF26855.1"/>
    </source>
</evidence>
<evidence type="ECO:0000256" key="1">
    <source>
        <dbReference type="SAM" id="Phobius"/>
    </source>
</evidence>
<feature type="transmembrane region" description="Helical" evidence="1">
    <location>
        <begin position="20"/>
        <end position="37"/>
    </location>
</feature>
<protein>
    <submittedName>
        <fullName evidence="2">Uncharacterized protein</fullName>
    </submittedName>
</protein>
<evidence type="ECO:0000313" key="3">
    <source>
        <dbReference type="Proteomes" id="UP000028719"/>
    </source>
</evidence>
<keyword evidence="1" id="KW-0472">Membrane</keyword>
<feature type="transmembrane region" description="Helical" evidence="1">
    <location>
        <begin position="72"/>
        <end position="98"/>
    </location>
</feature>
<comment type="caution">
    <text evidence="2">The sequence shown here is derived from an EMBL/GenBank/DDBJ whole genome shotgun (WGS) entry which is preliminary data.</text>
</comment>
<keyword evidence="1" id="KW-1133">Transmembrane helix</keyword>
<keyword evidence="1" id="KW-0812">Transmembrane</keyword>
<organism evidence="2 3">
    <name type="scientific">Chryseobacterium vrystaatense</name>
    <dbReference type="NCBI Taxonomy" id="307480"/>
    <lineage>
        <taxon>Bacteria</taxon>
        <taxon>Pseudomonadati</taxon>
        <taxon>Bacteroidota</taxon>
        <taxon>Flavobacteriia</taxon>
        <taxon>Flavobacteriales</taxon>
        <taxon>Weeksellaceae</taxon>
        <taxon>Chryseobacterium group</taxon>
        <taxon>Chryseobacterium</taxon>
    </lineage>
</organism>
<dbReference type="EMBL" id="JPRI01000002">
    <property type="protein sequence ID" value="KFF26855.1"/>
    <property type="molecule type" value="Genomic_DNA"/>
</dbReference>
<dbReference type="Proteomes" id="UP000028719">
    <property type="component" value="Unassembled WGS sequence"/>
</dbReference>
<keyword evidence="3" id="KW-1185">Reference proteome</keyword>
<reference evidence="2 3" key="1">
    <citation type="submission" date="2014-07" db="EMBL/GenBank/DDBJ databases">
        <title>Genome of Chryseobacterium vrystaatense LMG 22846.</title>
        <authorList>
            <person name="Pipes S.E."/>
            <person name="Stropko S.J."/>
            <person name="Newman J.D."/>
        </authorList>
    </citation>
    <scope>NUCLEOTIDE SEQUENCE [LARGE SCALE GENOMIC DNA]</scope>
    <source>
        <strain evidence="2 3">LMG 22846</strain>
    </source>
</reference>
<feature type="transmembrane region" description="Helical" evidence="1">
    <location>
        <begin position="43"/>
        <end position="60"/>
    </location>
</feature>
<proteinExistence type="predicted"/>
<sequence>MIALGLFKIIGMDKWHKKFIIMQIVVLILMIIIRFWIPGEAKILLLIGMAVFFVLEFGVLERQRRENQKAIMYSKSCLFALIDLFSVVLFLCELVQVIKDYFFGFNYLETHYPFLLIYITIRKYYIMKNYSYEK</sequence>
<name>A0ABR4UP22_9FLAO</name>
<gene>
    <name evidence="2" type="ORF">IW16_06130</name>
</gene>
<accession>A0ABR4UP22</accession>